<dbReference type="Gene3D" id="3.30.2350.20">
    <property type="entry name" value="TruD, catalytic domain"/>
    <property type="match status" value="1"/>
</dbReference>
<proteinExistence type="predicted"/>
<evidence type="ECO:0000313" key="2">
    <source>
        <dbReference type="EMBL" id="AQK94672.1"/>
    </source>
</evidence>
<dbReference type="SUPFAM" id="SSF55120">
    <property type="entry name" value="Pseudouridine synthase"/>
    <property type="match status" value="1"/>
</dbReference>
<dbReference type="InterPro" id="IPR042214">
    <property type="entry name" value="TruD_catalytic"/>
</dbReference>
<name>A0A1D6FSY6_MAIZE</name>
<feature type="compositionally biased region" description="Basic and acidic residues" evidence="1">
    <location>
        <begin position="100"/>
        <end position="109"/>
    </location>
</feature>
<dbReference type="EMBL" id="CM000784">
    <property type="protein sequence ID" value="AQK94672.1"/>
    <property type="molecule type" value="Genomic_DNA"/>
</dbReference>
<dbReference type="PANTHER" id="PTHR13326:SF21">
    <property type="entry name" value="PSEUDOURIDYLATE SYNTHASE PUS7L"/>
    <property type="match status" value="1"/>
</dbReference>
<dbReference type="GO" id="GO:0003723">
    <property type="term" value="F:RNA binding"/>
    <property type="evidence" value="ECO:0007669"/>
    <property type="project" value="InterPro"/>
</dbReference>
<accession>A0A1D6FSY6</accession>
<gene>
    <name evidence="2" type="ORF">ZEAMMB73_Zm00001d010714</name>
</gene>
<protein>
    <submittedName>
        <fullName evidence="2">Pseudouridine synthase family protein</fullName>
    </submittedName>
</protein>
<feature type="compositionally biased region" description="Polar residues" evidence="1">
    <location>
        <begin position="112"/>
        <end position="122"/>
    </location>
</feature>
<dbReference type="AlphaFoldDB" id="A0A1D6FSY6"/>
<evidence type="ECO:0000256" key="1">
    <source>
        <dbReference type="SAM" id="MobiDB-lite"/>
    </source>
</evidence>
<dbReference type="InterPro" id="IPR020103">
    <property type="entry name" value="PsdUridine_synth_cat_dom_sf"/>
</dbReference>
<dbReference type="PANTHER" id="PTHR13326">
    <property type="entry name" value="TRNA PSEUDOURIDINE SYNTHASE D"/>
    <property type="match status" value="1"/>
</dbReference>
<organism evidence="2">
    <name type="scientific">Zea mays</name>
    <name type="common">Maize</name>
    <dbReference type="NCBI Taxonomy" id="4577"/>
    <lineage>
        <taxon>Eukaryota</taxon>
        <taxon>Viridiplantae</taxon>
        <taxon>Streptophyta</taxon>
        <taxon>Embryophyta</taxon>
        <taxon>Tracheophyta</taxon>
        <taxon>Spermatophyta</taxon>
        <taxon>Magnoliopsida</taxon>
        <taxon>Liliopsida</taxon>
        <taxon>Poales</taxon>
        <taxon>Poaceae</taxon>
        <taxon>PACMAD clade</taxon>
        <taxon>Panicoideae</taxon>
        <taxon>Andropogonodae</taxon>
        <taxon>Andropogoneae</taxon>
        <taxon>Tripsacinae</taxon>
        <taxon>Zea</taxon>
    </lineage>
</organism>
<dbReference type="GO" id="GO:0009982">
    <property type="term" value="F:pseudouridine synthase activity"/>
    <property type="evidence" value="ECO:0007669"/>
    <property type="project" value="InterPro"/>
</dbReference>
<reference evidence="2" key="1">
    <citation type="submission" date="2015-12" db="EMBL/GenBank/DDBJ databases">
        <title>Update maize B73 reference genome by single molecule sequencing technologies.</title>
        <authorList>
            <consortium name="Maize Genome Sequencing Project"/>
            <person name="Ware D."/>
        </authorList>
    </citation>
    <scope>NUCLEOTIDE SEQUENCE</scope>
    <source>
        <tissue evidence="2">Seedling</tissue>
    </source>
</reference>
<dbReference type="ExpressionAtlas" id="A0A1D6FSY6">
    <property type="expression patterns" value="baseline and differential"/>
</dbReference>
<dbReference type="InterPro" id="IPR001656">
    <property type="entry name" value="PsdUridine_synth_TruD"/>
</dbReference>
<dbReference type="GO" id="GO:0001522">
    <property type="term" value="P:pseudouridine synthesis"/>
    <property type="evidence" value="ECO:0007669"/>
    <property type="project" value="InterPro"/>
</dbReference>
<sequence length="171" mass="18960">MLICMACSSQALFPGNEIAEIYHEMARKDGISLTENAHGVKEFSITSMKGGYRRVFQRPIGFEWELITYTDDTSSLAETDLDVLSRTKPKEANELISKQESQDKLEKAPDTSVPTNGNSSQEKLIGSPDIRPKKLALKLAFTLPTSCYATMAIRELLKTSTSVAYQKTLSC</sequence>
<feature type="region of interest" description="Disordered" evidence="1">
    <location>
        <begin position="90"/>
        <end position="126"/>
    </location>
</feature>